<accession>A0A0F9KG11</accession>
<evidence type="ECO:0008006" key="4">
    <source>
        <dbReference type="Google" id="ProtNLM"/>
    </source>
</evidence>
<keyword evidence="2" id="KW-0677">Repeat</keyword>
<dbReference type="InterPro" id="IPR032675">
    <property type="entry name" value="LRR_dom_sf"/>
</dbReference>
<dbReference type="PANTHER" id="PTHR48051">
    <property type="match status" value="1"/>
</dbReference>
<dbReference type="EMBL" id="LAZR01013637">
    <property type="protein sequence ID" value="KKM21058.1"/>
    <property type="molecule type" value="Genomic_DNA"/>
</dbReference>
<dbReference type="Gene3D" id="3.80.10.10">
    <property type="entry name" value="Ribonuclease Inhibitor"/>
    <property type="match status" value="1"/>
</dbReference>
<protein>
    <recommendedName>
        <fullName evidence="4">Leucine-rich repeat domain-containing protein</fullName>
    </recommendedName>
</protein>
<proteinExistence type="predicted"/>
<evidence type="ECO:0000256" key="1">
    <source>
        <dbReference type="ARBA" id="ARBA00022614"/>
    </source>
</evidence>
<gene>
    <name evidence="3" type="ORF">LCGC14_1639270</name>
</gene>
<organism evidence="3">
    <name type="scientific">marine sediment metagenome</name>
    <dbReference type="NCBI Taxonomy" id="412755"/>
    <lineage>
        <taxon>unclassified sequences</taxon>
        <taxon>metagenomes</taxon>
        <taxon>ecological metagenomes</taxon>
    </lineage>
</organism>
<dbReference type="AlphaFoldDB" id="A0A0F9KG11"/>
<evidence type="ECO:0000313" key="3">
    <source>
        <dbReference type="EMBL" id="KKM21058.1"/>
    </source>
</evidence>
<sequence length="409" mass="47823">MKSFKGFELPEIEISALKEVENSIGKEFKFEVRDDHVISLSLYNEGLTEVPESLVNFEKIESLVLSNNQLTEIPEFLKVLLNLQQLEMDRNPIRELPGWVLKRIKYAYYPSQGGIINFDGDILYIIAEHKLDSSKELRIRLHTSLTEKLPIELIQFLKCDTFRELVKLVDNLIKVLEPKEFFNFINKSDEKRFKALAKASGESNQIKLIETFLQYLDNTRIVLSQKPRIERILSEVGSIYLDYLMENITDGSAYLRLSALEAISRIDKEKINNVIKELKIRTFKFHFPKYSIHKYFFRILNILSLFFDPSDLISYLSDNHKEELNTILTEEILLDRKKNYHIIELIIHTILDYVEDLKWDEGLKKHKELSTTIMTFKPIIKDPLIHNLLRGGGVNRVVVKVAEFMGEKP</sequence>
<evidence type="ECO:0000256" key="2">
    <source>
        <dbReference type="ARBA" id="ARBA00022737"/>
    </source>
</evidence>
<dbReference type="PANTHER" id="PTHR48051:SF54">
    <property type="entry name" value="LEUCINE-RICH REPEAT-CONTAINING PROTEIN"/>
    <property type="match status" value="1"/>
</dbReference>
<name>A0A0F9KG11_9ZZZZ</name>
<keyword evidence="1" id="KW-0433">Leucine-rich repeat</keyword>
<dbReference type="PROSITE" id="PS51450">
    <property type="entry name" value="LRR"/>
    <property type="match status" value="1"/>
</dbReference>
<dbReference type="InterPro" id="IPR050216">
    <property type="entry name" value="LRR_domain-containing"/>
</dbReference>
<reference evidence="3" key="1">
    <citation type="journal article" date="2015" name="Nature">
        <title>Complex archaea that bridge the gap between prokaryotes and eukaryotes.</title>
        <authorList>
            <person name="Spang A."/>
            <person name="Saw J.H."/>
            <person name="Jorgensen S.L."/>
            <person name="Zaremba-Niedzwiedzka K."/>
            <person name="Martijn J."/>
            <person name="Lind A.E."/>
            <person name="van Eijk R."/>
            <person name="Schleper C."/>
            <person name="Guy L."/>
            <person name="Ettema T.J."/>
        </authorList>
    </citation>
    <scope>NUCLEOTIDE SEQUENCE</scope>
</reference>
<dbReference type="GO" id="GO:0005737">
    <property type="term" value="C:cytoplasm"/>
    <property type="evidence" value="ECO:0007669"/>
    <property type="project" value="TreeGrafter"/>
</dbReference>
<comment type="caution">
    <text evidence="3">The sequence shown here is derived from an EMBL/GenBank/DDBJ whole genome shotgun (WGS) entry which is preliminary data.</text>
</comment>
<dbReference type="SUPFAM" id="SSF52058">
    <property type="entry name" value="L domain-like"/>
    <property type="match status" value="1"/>
</dbReference>
<dbReference type="InterPro" id="IPR001611">
    <property type="entry name" value="Leu-rich_rpt"/>
</dbReference>